<dbReference type="GO" id="GO:0008081">
    <property type="term" value="F:phosphoric diester hydrolase activity"/>
    <property type="evidence" value="ECO:0007669"/>
    <property type="project" value="InterPro"/>
</dbReference>
<accession>A0A0B5FG69</accession>
<proteinExistence type="predicted"/>
<dbReference type="Pfam" id="PF12706">
    <property type="entry name" value="Lactamase_B_2"/>
    <property type="match status" value="1"/>
</dbReference>
<dbReference type="InterPro" id="IPR017693">
    <property type="entry name" value="Phosphonate_metab_PhnP"/>
</dbReference>
<dbReference type="AlphaFoldDB" id="A0A0B5FG69"/>
<dbReference type="HOGENOM" id="CLU_044538_3_0_7"/>
<dbReference type="STRING" id="483547.GSUB_11875"/>
<gene>
    <name evidence="2" type="ORF">GSUB_11875</name>
</gene>
<dbReference type="SMART" id="SM00849">
    <property type="entry name" value="Lactamase_B"/>
    <property type="match status" value="1"/>
</dbReference>
<dbReference type="RefSeq" id="WP_040200963.1">
    <property type="nucleotide sequence ID" value="NZ_CP010311.1"/>
</dbReference>
<dbReference type="PANTHER" id="PTHR42663:SF6">
    <property type="entry name" value="HYDROLASE C777.06C-RELATED"/>
    <property type="match status" value="1"/>
</dbReference>
<reference evidence="2 3" key="1">
    <citation type="journal article" date="2015" name="Genome Announc.">
        <title>Genomes of Geoalkalibacter ferrihydriticus Z-0531T and Geoalkalibacter subterraneus Red1T, Two Haloalkaliphilic Metal-Reducing Deltaproteobacteria.</title>
        <authorList>
            <person name="Badalamenti J.P."/>
            <person name="Krajmalnik-Brown R."/>
            <person name="Torres C.I."/>
            <person name="Bond D.R."/>
        </authorList>
    </citation>
    <scope>NUCLEOTIDE SEQUENCE [LARGE SCALE GENOMIC DNA]</scope>
    <source>
        <strain evidence="2 3">Red1</strain>
    </source>
</reference>
<dbReference type="Gene3D" id="3.60.15.10">
    <property type="entry name" value="Ribonuclease Z/Hydroxyacylglutathione hydrolase-like"/>
    <property type="match status" value="1"/>
</dbReference>
<dbReference type="PANTHER" id="PTHR42663">
    <property type="entry name" value="HYDROLASE C777.06C-RELATED-RELATED"/>
    <property type="match status" value="1"/>
</dbReference>
<evidence type="ECO:0000313" key="3">
    <source>
        <dbReference type="Proteomes" id="UP000035036"/>
    </source>
</evidence>
<dbReference type="NCBIfam" id="TIGR03307">
    <property type="entry name" value="PhnP"/>
    <property type="match status" value="1"/>
</dbReference>
<dbReference type="Proteomes" id="UP000035036">
    <property type="component" value="Chromosome"/>
</dbReference>
<sequence length="250" mass="27936">MRLTLLGTGAAGGVPLYGCQCSACQRARDYPRYQRRPCSALLEVGNKHYLLDAGLMDLDQRFPVQTLDGIFLTHFHPDHVQGLFHLRWGTGDHIPVYCPPDQDGCADLYKNPGILAFRAMQPFVKEDMGNFCVTPLPLIHSKLTFGYLFESVHKRIAYLTDTKSLSQEVLNILHTGSLDLVVLDACTPPSVEHANHNSIDEAIALVEKISPRKAFLTHISHDLDRWLLEKKPALPQNALIAEDDMLGVVR</sequence>
<dbReference type="EMBL" id="CP010311">
    <property type="protein sequence ID" value="AJF07122.1"/>
    <property type="molecule type" value="Genomic_DNA"/>
</dbReference>
<evidence type="ECO:0000313" key="2">
    <source>
        <dbReference type="EMBL" id="AJF07122.1"/>
    </source>
</evidence>
<dbReference type="KEGG" id="gsb:GSUB_11875"/>
<dbReference type="CDD" id="cd07736">
    <property type="entry name" value="PhnP-like_MBL-fold"/>
    <property type="match status" value="1"/>
</dbReference>
<organism evidence="2 3">
    <name type="scientific">Geoalkalibacter subterraneus</name>
    <dbReference type="NCBI Taxonomy" id="483547"/>
    <lineage>
        <taxon>Bacteria</taxon>
        <taxon>Pseudomonadati</taxon>
        <taxon>Thermodesulfobacteriota</taxon>
        <taxon>Desulfuromonadia</taxon>
        <taxon>Desulfuromonadales</taxon>
        <taxon>Geoalkalibacteraceae</taxon>
        <taxon>Geoalkalibacter</taxon>
    </lineage>
</organism>
<dbReference type="InterPro" id="IPR035682">
    <property type="entry name" value="PhnP_MBL"/>
</dbReference>
<dbReference type="SUPFAM" id="SSF56281">
    <property type="entry name" value="Metallo-hydrolase/oxidoreductase"/>
    <property type="match status" value="1"/>
</dbReference>
<name>A0A0B5FG69_9BACT</name>
<evidence type="ECO:0000259" key="1">
    <source>
        <dbReference type="SMART" id="SM00849"/>
    </source>
</evidence>
<dbReference type="InterPro" id="IPR001279">
    <property type="entry name" value="Metallo-B-lactamas"/>
</dbReference>
<keyword evidence="3" id="KW-1185">Reference proteome</keyword>
<dbReference type="InterPro" id="IPR036866">
    <property type="entry name" value="RibonucZ/Hydroxyglut_hydro"/>
</dbReference>
<dbReference type="OrthoDB" id="5443440at2"/>
<feature type="domain" description="Metallo-beta-lactamase" evidence="1">
    <location>
        <begin position="37"/>
        <end position="218"/>
    </location>
</feature>
<dbReference type="GO" id="GO:0019700">
    <property type="term" value="P:organic phosphonate catabolic process"/>
    <property type="evidence" value="ECO:0007669"/>
    <property type="project" value="InterPro"/>
</dbReference>
<protein>
    <recommendedName>
        <fullName evidence="1">Metallo-beta-lactamase domain-containing protein</fullName>
    </recommendedName>
</protein>